<dbReference type="PROSITE" id="PS51257">
    <property type="entry name" value="PROKAR_LIPOPROTEIN"/>
    <property type="match status" value="1"/>
</dbReference>
<protein>
    <recommendedName>
        <fullName evidence="3">ESX-1 secretion-associated protein</fullName>
    </recommendedName>
</protein>
<proteinExistence type="predicted"/>
<dbReference type="AlphaFoldDB" id="A0A150HF49"/>
<reference evidence="1 2" key="1">
    <citation type="submission" date="2016-01" db="EMBL/GenBank/DDBJ databases">
        <title>Draft genome sequences of Microbacterium laevaniformans LCDC 91-0039 and the type strain of Microbacterium hominis LCDC 84-209.</title>
        <authorList>
            <person name="Bernier A.-M."/>
            <person name="Bernard K."/>
        </authorList>
    </citation>
    <scope>NUCLEOTIDE SEQUENCE [LARGE SCALE GENOMIC DNA]</scope>
    <source>
        <strain evidence="1 2">LCDC 91-0039</strain>
    </source>
</reference>
<sequence length="93" mass="9263">MSDLRVDEEHLRAAVTQLNSASTPVAGACDATDACGSTTVEAALGEVETIVRGALAALVDVATRASADVSTAAQVFDDADTSLAQGRSGGGVR</sequence>
<dbReference type="Proteomes" id="UP000075357">
    <property type="component" value="Unassembled WGS sequence"/>
</dbReference>
<organism evidence="1 2">
    <name type="scientific">Microbacterium laevaniformans</name>
    <dbReference type="NCBI Taxonomy" id="36807"/>
    <lineage>
        <taxon>Bacteria</taxon>
        <taxon>Bacillati</taxon>
        <taxon>Actinomycetota</taxon>
        <taxon>Actinomycetes</taxon>
        <taxon>Micrococcales</taxon>
        <taxon>Microbacteriaceae</taxon>
        <taxon>Microbacterium</taxon>
    </lineage>
</organism>
<dbReference type="EMBL" id="LRAD01000027">
    <property type="protein sequence ID" value="KXZ60747.1"/>
    <property type="molecule type" value="Genomic_DNA"/>
</dbReference>
<accession>A0A150HF49</accession>
<keyword evidence="2" id="KW-1185">Reference proteome</keyword>
<gene>
    <name evidence="1" type="ORF">Mlaev_01291</name>
</gene>
<evidence type="ECO:0000313" key="1">
    <source>
        <dbReference type="EMBL" id="KXZ60747.1"/>
    </source>
</evidence>
<dbReference type="PATRIC" id="fig|36807.3.peg.1314"/>
<evidence type="ECO:0000313" key="2">
    <source>
        <dbReference type="Proteomes" id="UP000075357"/>
    </source>
</evidence>
<name>A0A150HF49_9MICO</name>
<dbReference type="RefSeq" id="WP_061682800.1">
    <property type="nucleotide sequence ID" value="NZ_BAABEE010000001.1"/>
</dbReference>
<dbReference type="STRING" id="36807.Mlaev_01291"/>
<comment type="caution">
    <text evidence="1">The sequence shown here is derived from an EMBL/GenBank/DDBJ whole genome shotgun (WGS) entry which is preliminary data.</text>
</comment>
<evidence type="ECO:0008006" key="3">
    <source>
        <dbReference type="Google" id="ProtNLM"/>
    </source>
</evidence>